<dbReference type="STRING" id="1423815.FC27_GL001868"/>
<gene>
    <name evidence="1" type="ORF">FC27_GL001868</name>
</gene>
<accession>A0A0R1SEH7</accession>
<evidence type="ECO:0000313" key="1">
    <source>
        <dbReference type="EMBL" id="KRL67552.1"/>
    </source>
</evidence>
<dbReference type="PANTHER" id="PTHR35271">
    <property type="entry name" value="ABC TRANSPORTER, SUBSTRATE-BINDING LIPOPROTEIN-RELATED"/>
    <property type="match status" value="1"/>
</dbReference>
<sequence>MKHTKRLYGTLIFLFAFLVFAFFYVGHAQNSQKNKIPKVGVLQLLSHPALDQINKGLDDTLAKHGYKNGKNIQIIFQNAQGDQSNLRTISKQFVQDNVDVAVGIATPSVQSFKNATSTIPIVMGAVTDPKGFGIVPSNTHPGGNITGVSDQAPLDDQLKLMKQIMPNMKRLGIIYTSSDMSATTESKKMKKLAQANGLQVSVSSISNINDLEQVSTNLSQKVDAIFIPTDNTIASGMKLLSGIAAKENVPIFPAAETMVKDGGLATMGLSQYELGQKAGEDVVKILQHKAKPADMPVTFIKKGHLIINQKMARKLNITIPQSIVDKAQKEGRIIK</sequence>
<protein>
    <submittedName>
        <fullName evidence="1">ABC-type uncharacterized transport system, periplasmic component</fullName>
    </submittedName>
</protein>
<dbReference type="Proteomes" id="UP000051647">
    <property type="component" value="Unassembled WGS sequence"/>
</dbReference>
<proteinExistence type="predicted"/>
<comment type="caution">
    <text evidence="1">The sequence shown here is derived from an EMBL/GenBank/DDBJ whole genome shotgun (WGS) entry which is preliminary data.</text>
</comment>
<dbReference type="OrthoDB" id="9776955at2"/>
<keyword evidence="2" id="KW-1185">Reference proteome</keyword>
<dbReference type="RefSeq" id="WP_010625355.1">
    <property type="nucleotide sequence ID" value="NZ_AZFA01000005.1"/>
</dbReference>
<dbReference type="InterPro" id="IPR028082">
    <property type="entry name" value="Peripla_BP_I"/>
</dbReference>
<dbReference type="PATRIC" id="fig|1423815.3.peg.1911"/>
<reference evidence="1 2" key="1">
    <citation type="journal article" date="2015" name="Genome Announc.">
        <title>Expanding the biotechnology potential of lactobacilli through comparative genomics of 213 strains and associated genera.</title>
        <authorList>
            <person name="Sun Z."/>
            <person name="Harris H.M."/>
            <person name="McCann A."/>
            <person name="Guo C."/>
            <person name="Argimon S."/>
            <person name="Zhang W."/>
            <person name="Yang X."/>
            <person name="Jeffery I.B."/>
            <person name="Cooney J.C."/>
            <person name="Kagawa T.F."/>
            <person name="Liu W."/>
            <person name="Song Y."/>
            <person name="Salvetti E."/>
            <person name="Wrobel A."/>
            <person name="Rasinkangas P."/>
            <person name="Parkhill J."/>
            <person name="Rea M.C."/>
            <person name="O'Sullivan O."/>
            <person name="Ritari J."/>
            <person name="Douillard F.P."/>
            <person name="Paul Ross R."/>
            <person name="Yang R."/>
            <person name="Briner A.E."/>
            <person name="Felis G.E."/>
            <person name="de Vos W.M."/>
            <person name="Barrangou R."/>
            <person name="Klaenhammer T.R."/>
            <person name="Caufield P.W."/>
            <person name="Cui Y."/>
            <person name="Zhang H."/>
            <person name="O'Toole P.W."/>
        </authorList>
    </citation>
    <scope>NUCLEOTIDE SEQUENCE [LARGE SCALE GENOMIC DNA]</scope>
    <source>
        <strain evidence="1 2">DSM 14857</strain>
    </source>
</reference>
<dbReference type="InterPro" id="IPR047776">
    <property type="entry name" value="ABC_SBP_TrpX-like"/>
</dbReference>
<evidence type="ECO:0000313" key="2">
    <source>
        <dbReference type="Proteomes" id="UP000051647"/>
    </source>
</evidence>
<dbReference type="CDD" id="cd06325">
    <property type="entry name" value="PBP1_ABC_unchar_transporter"/>
    <property type="match status" value="1"/>
</dbReference>
<organism evidence="1 2">
    <name type="scientific">Companilactobacillus versmoldensis DSM 14857 = KCTC 3814</name>
    <dbReference type="NCBI Taxonomy" id="1423815"/>
    <lineage>
        <taxon>Bacteria</taxon>
        <taxon>Bacillati</taxon>
        <taxon>Bacillota</taxon>
        <taxon>Bacilli</taxon>
        <taxon>Lactobacillales</taxon>
        <taxon>Lactobacillaceae</taxon>
        <taxon>Companilactobacillus</taxon>
    </lineage>
</organism>
<dbReference type="Gene3D" id="3.40.50.2300">
    <property type="match status" value="2"/>
</dbReference>
<dbReference type="AlphaFoldDB" id="A0A0R1SEH7"/>
<dbReference type="SUPFAM" id="SSF53822">
    <property type="entry name" value="Periplasmic binding protein-like I"/>
    <property type="match status" value="1"/>
</dbReference>
<dbReference type="InterPro" id="IPR007487">
    <property type="entry name" value="ABC_transpt-TYRBP-like"/>
</dbReference>
<dbReference type="EMBL" id="AZFA01000005">
    <property type="protein sequence ID" value="KRL67552.1"/>
    <property type="molecule type" value="Genomic_DNA"/>
</dbReference>
<dbReference type="NCBIfam" id="NF041285">
    <property type="entry name" value="ABC_SBP_TrpX"/>
    <property type="match status" value="1"/>
</dbReference>
<dbReference type="eggNOG" id="COG2984">
    <property type="taxonomic scope" value="Bacteria"/>
</dbReference>
<dbReference type="PANTHER" id="PTHR35271:SF1">
    <property type="entry name" value="ABC TRANSPORTER, SUBSTRATE-BINDING LIPOPROTEIN"/>
    <property type="match status" value="1"/>
</dbReference>
<dbReference type="Pfam" id="PF04392">
    <property type="entry name" value="ABC_sub_bind"/>
    <property type="match status" value="1"/>
</dbReference>
<name>A0A0R1SEH7_9LACO</name>